<dbReference type="GeneID" id="48925179"/>
<evidence type="ECO:0000313" key="14">
    <source>
        <dbReference type="Proteomes" id="UP000663932"/>
    </source>
</evidence>
<protein>
    <recommendedName>
        <fullName evidence="9">Phosphopantetheine adenylyltransferase</fullName>
        <ecNumber evidence="9">2.7.7.3</ecNumber>
    </recommendedName>
    <alternativeName>
        <fullName evidence="9">Dephospho-CoA pyrophosphorylase</fullName>
    </alternativeName>
    <alternativeName>
        <fullName evidence="9">Pantetheine-phosphate adenylyltransferase</fullName>
        <shortName evidence="9">PPAT</shortName>
    </alternativeName>
</protein>
<dbReference type="EMBL" id="PKKC01000001">
    <property type="protein sequence ID" value="PKZ91585.1"/>
    <property type="molecule type" value="Genomic_DNA"/>
</dbReference>
<dbReference type="InterPro" id="IPR004821">
    <property type="entry name" value="Cyt_trans-like"/>
</dbReference>
<keyword evidence="5 9" id="KW-0067">ATP-binding</keyword>
<keyword evidence="3 9" id="KW-0548">Nucleotidyltransferase</keyword>
<evidence type="ECO:0000256" key="6">
    <source>
        <dbReference type="ARBA" id="ARBA00022842"/>
    </source>
</evidence>
<dbReference type="Gene3D" id="3.40.50.620">
    <property type="entry name" value="HUPs"/>
    <property type="match status" value="1"/>
</dbReference>
<feature type="binding site" evidence="9">
    <location>
        <position position="17"/>
    </location>
    <ligand>
        <name>ATP</name>
        <dbReference type="ChEBI" id="CHEBI:30616"/>
    </ligand>
</feature>
<proteinExistence type="inferred from homology"/>
<dbReference type="PRINTS" id="PR01020">
    <property type="entry name" value="LPSBIOSNTHSS"/>
</dbReference>
<evidence type="ECO:0000256" key="8">
    <source>
        <dbReference type="ARBA" id="ARBA00029346"/>
    </source>
</evidence>
<feature type="binding site" evidence="9">
    <location>
        <begin position="124"/>
        <end position="130"/>
    </location>
    <ligand>
        <name>ATP</name>
        <dbReference type="ChEBI" id="CHEBI:30616"/>
    </ligand>
</feature>
<evidence type="ECO:0000313" key="13">
    <source>
        <dbReference type="Proteomes" id="UP000234740"/>
    </source>
</evidence>
<organism evidence="12 14">
    <name type="scientific">Lactobacillus gasseri</name>
    <dbReference type="NCBI Taxonomy" id="1596"/>
    <lineage>
        <taxon>Bacteria</taxon>
        <taxon>Bacillati</taxon>
        <taxon>Bacillota</taxon>
        <taxon>Bacilli</taxon>
        <taxon>Lactobacillales</taxon>
        <taxon>Lactobacillaceae</taxon>
        <taxon>Lactobacillus</taxon>
    </lineage>
</organism>
<evidence type="ECO:0000313" key="11">
    <source>
        <dbReference type="EMBL" id="PKZ91585.1"/>
    </source>
</evidence>
<evidence type="ECO:0000256" key="3">
    <source>
        <dbReference type="ARBA" id="ARBA00022695"/>
    </source>
</evidence>
<keyword evidence="1 9" id="KW-0963">Cytoplasm</keyword>
<evidence type="ECO:0000256" key="5">
    <source>
        <dbReference type="ARBA" id="ARBA00022840"/>
    </source>
</evidence>
<dbReference type="Proteomes" id="UP000234740">
    <property type="component" value="Unassembled WGS sequence"/>
</dbReference>
<evidence type="ECO:0000313" key="12">
    <source>
        <dbReference type="EMBL" id="QTD66797.1"/>
    </source>
</evidence>
<dbReference type="PANTHER" id="PTHR21342:SF1">
    <property type="entry name" value="PHOSPHOPANTETHEINE ADENYLYLTRANSFERASE"/>
    <property type="match status" value="1"/>
</dbReference>
<dbReference type="GO" id="GO:0005737">
    <property type="term" value="C:cytoplasm"/>
    <property type="evidence" value="ECO:0007669"/>
    <property type="project" value="UniProtKB-SubCell"/>
</dbReference>
<comment type="subcellular location">
    <subcellularLocation>
        <location evidence="9">Cytoplasm</location>
    </subcellularLocation>
</comment>
<dbReference type="Proteomes" id="UP000663932">
    <property type="component" value="Chromosome"/>
</dbReference>
<reference evidence="12" key="2">
    <citation type="submission" date="2021-03" db="EMBL/GenBank/DDBJ databases">
        <title>Whole genome sequence of Lactobacillus gasseri HL75.</title>
        <authorList>
            <person name="Kim J.-M."/>
            <person name="Chung S.H."/>
            <person name="Kim J.-S."/>
        </authorList>
    </citation>
    <scope>NUCLEOTIDE SEQUENCE</scope>
    <source>
        <strain evidence="12">HL75</strain>
    </source>
</reference>
<comment type="subunit">
    <text evidence="9">Homohexamer.</text>
</comment>
<dbReference type="Pfam" id="PF01467">
    <property type="entry name" value="CTP_transf_like"/>
    <property type="match status" value="1"/>
</dbReference>
<accession>A0A1V3Y2V0</accession>
<dbReference type="PANTHER" id="PTHR21342">
    <property type="entry name" value="PHOSPHOPANTETHEINE ADENYLYLTRANSFERASE"/>
    <property type="match status" value="1"/>
</dbReference>
<feature type="binding site" evidence="9">
    <location>
        <position position="88"/>
    </location>
    <ligand>
        <name>substrate</name>
    </ligand>
</feature>
<comment type="pathway">
    <text evidence="9">Cofactor biosynthesis; coenzyme A biosynthesis; CoA from (R)-pantothenate: step 4/5.</text>
</comment>
<dbReference type="CDD" id="cd02163">
    <property type="entry name" value="PPAT"/>
    <property type="match status" value="1"/>
</dbReference>
<dbReference type="EC" id="2.7.7.3" evidence="9"/>
<evidence type="ECO:0000256" key="7">
    <source>
        <dbReference type="ARBA" id="ARBA00022993"/>
    </source>
</evidence>
<name>A0A1V3Y2V0_LACGS</name>
<comment type="similarity">
    <text evidence="9">Belongs to the bacterial CoaD family.</text>
</comment>
<reference evidence="11 13" key="1">
    <citation type="submission" date="2017-12" db="EMBL/GenBank/DDBJ databases">
        <title>Phylogenetic diversity of female urinary microbiome.</title>
        <authorList>
            <person name="Thomas-White K."/>
            <person name="Wolfe A.J."/>
        </authorList>
    </citation>
    <scope>NUCLEOTIDE SEQUENCE [LARGE SCALE GENOMIC DNA]</scope>
    <source>
        <strain evidence="11 13">UMB0099</strain>
    </source>
</reference>
<keyword evidence="4 9" id="KW-0547">Nucleotide-binding</keyword>
<feature type="domain" description="Cytidyltransferase-like" evidence="10">
    <location>
        <begin position="5"/>
        <end position="134"/>
    </location>
</feature>
<dbReference type="EMBL" id="CP071801">
    <property type="protein sequence ID" value="QTD66797.1"/>
    <property type="molecule type" value="Genomic_DNA"/>
</dbReference>
<comment type="catalytic activity">
    <reaction evidence="8 9">
        <text>(R)-4'-phosphopantetheine + ATP + H(+) = 3'-dephospho-CoA + diphosphate</text>
        <dbReference type="Rhea" id="RHEA:19801"/>
        <dbReference type="ChEBI" id="CHEBI:15378"/>
        <dbReference type="ChEBI" id="CHEBI:30616"/>
        <dbReference type="ChEBI" id="CHEBI:33019"/>
        <dbReference type="ChEBI" id="CHEBI:57328"/>
        <dbReference type="ChEBI" id="CHEBI:61723"/>
        <dbReference type="EC" id="2.7.7.3"/>
    </reaction>
</comment>
<dbReference type="HAMAP" id="MF_00151">
    <property type="entry name" value="PPAT_bact"/>
    <property type="match status" value="1"/>
</dbReference>
<dbReference type="GO" id="GO:0005524">
    <property type="term" value="F:ATP binding"/>
    <property type="evidence" value="ECO:0007669"/>
    <property type="project" value="UniProtKB-KW"/>
</dbReference>
<comment type="function">
    <text evidence="9">Reversibly transfers an adenylyl group from ATP to 4'-phosphopantetheine, yielding dephospho-CoA (dPCoA) and pyrophosphate.</text>
</comment>
<feature type="binding site" evidence="9">
    <location>
        <begin position="89"/>
        <end position="91"/>
    </location>
    <ligand>
        <name>ATP</name>
        <dbReference type="ChEBI" id="CHEBI:30616"/>
    </ligand>
</feature>
<feature type="binding site" evidence="9">
    <location>
        <position position="41"/>
    </location>
    <ligand>
        <name>substrate</name>
    </ligand>
</feature>
<dbReference type="SUPFAM" id="SSF52374">
    <property type="entry name" value="Nucleotidylyl transferase"/>
    <property type="match status" value="1"/>
</dbReference>
<dbReference type="AlphaFoldDB" id="A0A1V3Y2V0"/>
<sequence>MTKAIFPGSFDPITNGHVEVVEAAARMFEKLYVVIMTNTSKKYLFDEKERLDLARKVFENDENVEVIARPAELTVEVAHELNAGAIVRGLRNTTDFNYERDIAGINKTLDPKLNTVLLFTRPEDSFISSSMIKETVFFGGNVSTLVPKSVAAALKEKLRNRNNEEK</sequence>
<feature type="site" description="Transition state stabilizer" evidence="9">
    <location>
        <position position="17"/>
    </location>
</feature>
<dbReference type="InterPro" id="IPR001980">
    <property type="entry name" value="PPAT"/>
</dbReference>
<dbReference type="UniPathway" id="UPA00241">
    <property type="reaction ID" value="UER00355"/>
</dbReference>
<gene>
    <name evidence="9 12" type="primary">coaD</name>
    <name evidence="11" type="ORF">CYJ86_03685</name>
    <name evidence="12" type="ORF">J3E67_001166</name>
</gene>
<dbReference type="RefSeq" id="WP_077958796.1">
    <property type="nucleotide sequence ID" value="NZ_CABHMU010000001.1"/>
</dbReference>
<feature type="binding site" evidence="9">
    <location>
        <position position="99"/>
    </location>
    <ligand>
        <name>ATP</name>
        <dbReference type="ChEBI" id="CHEBI:30616"/>
    </ligand>
</feature>
<comment type="cofactor">
    <cofactor evidence="9">
        <name>Mg(2+)</name>
        <dbReference type="ChEBI" id="CHEBI:18420"/>
    </cofactor>
</comment>
<dbReference type="NCBIfam" id="TIGR00125">
    <property type="entry name" value="cyt_tran_rel"/>
    <property type="match status" value="1"/>
</dbReference>
<evidence type="ECO:0000256" key="9">
    <source>
        <dbReference type="HAMAP-Rule" id="MF_00151"/>
    </source>
</evidence>
<keyword evidence="7 9" id="KW-0173">Coenzyme A biosynthesis</keyword>
<dbReference type="InterPro" id="IPR014729">
    <property type="entry name" value="Rossmann-like_a/b/a_fold"/>
</dbReference>
<dbReference type="NCBIfam" id="TIGR01510">
    <property type="entry name" value="coaD_prev_kdtB"/>
    <property type="match status" value="1"/>
</dbReference>
<evidence type="ECO:0000256" key="4">
    <source>
        <dbReference type="ARBA" id="ARBA00022741"/>
    </source>
</evidence>
<feature type="binding site" evidence="9">
    <location>
        <begin position="9"/>
        <end position="10"/>
    </location>
    <ligand>
        <name>ATP</name>
        <dbReference type="ChEBI" id="CHEBI:30616"/>
    </ligand>
</feature>
<evidence type="ECO:0000259" key="10">
    <source>
        <dbReference type="Pfam" id="PF01467"/>
    </source>
</evidence>
<evidence type="ECO:0000256" key="1">
    <source>
        <dbReference type="ARBA" id="ARBA00022490"/>
    </source>
</evidence>
<dbReference type="GO" id="GO:0004595">
    <property type="term" value="F:pantetheine-phosphate adenylyltransferase activity"/>
    <property type="evidence" value="ECO:0007669"/>
    <property type="project" value="UniProtKB-UniRule"/>
</dbReference>
<feature type="binding site" evidence="9">
    <location>
        <position position="74"/>
    </location>
    <ligand>
        <name>substrate</name>
    </ligand>
</feature>
<keyword evidence="6 9" id="KW-0460">Magnesium</keyword>
<dbReference type="GO" id="GO:0015937">
    <property type="term" value="P:coenzyme A biosynthetic process"/>
    <property type="evidence" value="ECO:0007669"/>
    <property type="project" value="UniProtKB-UniRule"/>
</dbReference>
<feature type="binding site" evidence="9">
    <location>
        <position position="9"/>
    </location>
    <ligand>
        <name>substrate</name>
    </ligand>
</feature>
<evidence type="ECO:0000256" key="2">
    <source>
        <dbReference type="ARBA" id="ARBA00022679"/>
    </source>
</evidence>
<keyword evidence="2 9" id="KW-0808">Transferase</keyword>